<dbReference type="PANTHER" id="PTHR46422">
    <property type="entry name" value="SERINE/THREONINE-PROTEIN PHOSPHATASE BSL3"/>
    <property type="match status" value="1"/>
</dbReference>
<dbReference type="eggNOG" id="KOG0374">
    <property type="taxonomic scope" value="Eukaryota"/>
</dbReference>
<dbReference type="SUPFAM" id="SSF56300">
    <property type="entry name" value="Metallo-dependent phosphatases"/>
    <property type="match status" value="1"/>
</dbReference>
<dbReference type="AlphaFoldDB" id="F2UTS0"/>
<dbReference type="Gene3D" id="3.60.21.10">
    <property type="match status" value="1"/>
</dbReference>
<protein>
    <recommendedName>
        <fullName evidence="2">Calcineurin-like phosphoesterase domain-containing protein</fullName>
    </recommendedName>
</protein>
<dbReference type="PRINTS" id="PR00114">
    <property type="entry name" value="STPHPHTASE"/>
</dbReference>
<gene>
    <name evidence="3" type="ORF">PTSG_11524</name>
</gene>
<organism evidence="4">
    <name type="scientific">Salpingoeca rosetta (strain ATCC 50818 / BSB-021)</name>
    <dbReference type="NCBI Taxonomy" id="946362"/>
    <lineage>
        <taxon>Eukaryota</taxon>
        <taxon>Choanoflagellata</taxon>
        <taxon>Craspedida</taxon>
        <taxon>Salpingoecidae</taxon>
        <taxon>Salpingoeca</taxon>
    </lineage>
</organism>
<dbReference type="Proteomes" id="UP000007799">
    <property type="component" value="Unassembled WGS sequence"/>
</dbReference>
<dbReference type="InterPro" id="IPR004843">
    <property type="entry name" value="Calcineurin-like_PHP"/>
</dbReference>
<feature type="non-terminal residue" evidence="3">
    <location>
        <position position="391"/>
    </location>
</feature>
<feature type="compositionally biased region" description="Acidic residues" evidence="1">
    <location>
        <begin position="201"/>
        <end position="210"/>
    </location>
</feature>
<dbReference type="RefSeq" id="XP_004987434.1">
    <property type="nucleotide sequence ID" value="XM_004987377.1"/>
</dbReference>
<name>F2UTS0_SALR5</name>
<feature type="region of interest" description="Disordered" evidence="1">
    <location>
        <begin position="191"/>
        <end position="221"/>
    </location>
</feature>
<sequence>MLLQQQCTVPTTCAGLTSYLACTATLNCQSDPAVSQVIADLRECFGTAGSDNGNGAPQMWTTNGTLYLQAGNDIVFQTKTASSNNNDHPVSVTDIKGVLSTLPTLALKGDVQRVNDTVSDVEGALRTEISTTSEVVTDALVPRFSSMEAAIARSFAAINASLAATWSSLDGVNASLTDSIQDVQRHVNRAAAEASTAVGGVDDDDEDGDTNDGSSSLTHGSAVAFQGNPLKALLARRKQTSIDGNVDGTPLEELMMSVGLHDEEEEEDDPFAEMTREQVFVELRSWRERCGTEGEGNSGIELTRGGAAGQVQHHFSKDETVTAVPAPVKVFGDIHGQLHDMLAFFRIYGVPHTVHGDIHYISYLFIVGDFVDRGSHSLEVRCCCLLLLLLL</sequence>
<dbReference type="KEGG" id="sre:PTSG_11524"/>
<dbReference type="GeneID" id="16067953"/>
<dbReference type="STRING" id="946362.F2UTS0"/>
<dbReference type="InterPro" id="IPR029052">
    <property type="entry name" value="Metallo-depent_PP-like"/>
</dbReference>
<dbReference type="GO" id="GO:0016787">
    <property type="term" value="F:hydrolase activity"/>
    <property type="evidence" value="ECO:0007669"/>
    <property type="project" value="InterPro"/>
</dbReference>
<keyword evidence="4" id="KW-1185">Reference proteome</keyword>
<evidence type="ECO:0000313" key="3">
    <source>
        <dbReference type="EMBL" id="EGD74755.1"/>
    </source>
</evidence>
<evidence type="ECO:0000313" key="4">
    <source>
        <dbReference type="Proteomes" id="UP000007799"/>
    </source>
</evidence>
<accession>F2UTS0</accession>
<dbReference type="InterPro" id="IPR006186">
    <property type="entry name" value="Ser/Thr-sp_prot-phosphatase"/>
</dbReference>
<evidence type="ECO:0000259" key="2">
    <source>
        <dbReference type="Pfam" id="PF00149"/>
    </source>
</evidence>
<feature type="domain" description="Calcineurin-like phosphoesterase" evidence="2">
    <location>
        <begin position="327"/>
        <end position="380"/>
    </location>
</feature>
<dbReference type="PANTHER" id="PTHR46422:SF4">
    <property type="entry name" value="SERINE_THREONINE-PROTEIN PHOSPHATASE BSL3"/>
    <property type="match status" value="1"/>
</dbReference>
<reference evidence="3" key="1">
    <citation type="submission" date="2009-08" db="EMBL/GenBank/DDBJ databases">
        <title>Annotation of Salpingoeca rosetta.</title>
        <authorList>
            <consortium name="The Broad Institute Genome Sequencing Platform"/>
            <person name="Russ C."/>
            <person name="Cuomo C."/>
            <person name="Burger G."/>
            <person name="Gray M.W."/>
            <person name="Holland P.W.H."/>
            <person name="King N."/>
            <person name="Lang F.B.F."/>
            <person name="Roger A.J."/>
            <person name="Ruiz-Trillo I."/>
            <person name="Young S.K."/>
            <person name="Zeng Q."/>
            <person name="Gargeya S."/>
            <person name="Alvarado L."/>
            <person name="Berlin A."/>
            <person name="Chapman S.B."/>
            <person name="Chen Z."/>
            <person name="Freedman E."/>
            <person name="Gellesch M."/>
            <person name="Goldberg J."/>
            <person name="Griggs A."/>
            <person name="Gujja S."/>
            <person name="Heilman E."/>
            <person name="Heiman D."/>
            <person name="Howarth C."/>
            <person name="Mehta T."/>
            <person name="Neiman D."/>
            <person name="Pearson M."/>
            <person name="Roberts A."/>
            <person name="Saif S."/>
            <person name="Shea T."/>
            <person name="Shenoy N."/>
            <person name="Sisk P."/>
            <person name="Stolte C."/>
            <person name="Sykes S."/>
            <person name="White J."/>
            <person name="Yandava C."/>
            <person name="Haas B."/>
            <person name="Nusbaum C."/>
            <person name="Birren B."/>
        </authorList>
    </citation>
    <scope>NUCLEOTIDE SEQUENCE [LARGE SCALE GENOMIC DNA]</scope>
    <source>
        <strain evidence="3">ATCC 50818</strain>
    </source>
</reference>
<dbReference type="EMBL" id="GL833108">
    <property type="protein sequence ID" value="EGD74755.1"/>
    <property type="molecule type" value="Genomic_DNA"/>
</dbReference>
<dbReference type="Pfam" id="PF00149">
    <property type="entry name" value="Metallophos"/>
    <property type="match status" value="1"/>
</dbReference>
<proteinExistence type="predicted"/>
<dbReference type="InParanoid" id="F2UTS0"/>
<evidence type="ECO:0000256" key="1">
    <source>
        <dbReference type="SAM" id="MobiDB-lite"/>
    </source>
</evidence>